<keyword evidence="1" id="KW-0175">Coiled coil</keyword>
<gene>
    <name evidence="3" type="ORF">PLICRDRAFT_702502</name>
</gene>
<feature type="region of interest" description="Disordered" evidence="2">
    <location>
        <begin position="1"/>
        <end position="139"/>
    </location>
</feature>
<feature type="region of interest" description="Disordered" evidence="2">
    <location>
        <begin position="246"/>
        <end position="298"/>
    </location>
</feature>
<organism evidence="3 4">
    <name type="scientific">Plicaturopsis crispa FD-325 SS-3</name>
    <dbReference type="NCBI Taxonomy" id="944288"/>
    <lineage>
        <taxon>Eukaryota</taxon>
        <taxon>Fungi</taxon>
        <taxon>Dikarya</taxon>
        <taxon>Basidiomycota</taxon>
        <taxon>Agaricomycotina</taxon>
        <taxon>Agaricomycetes</taxon>
        <taxon>Agaricomycetidae</taxon>
        <taxon>Amylocorticiales</taxon>
        <taxon>Amylocorticiaceae</taxon>
        <taxon>Plicatura</taxon>
        <taxon>Plicaturopsis crispa</taxon>
    </lineage>
</organism>
<feature type="region of interest" description="Disordered" evidence="2">
    <location>
        <begin position="168"/>
        <end position="231"/>
    </location>
</feature>
<keyword evidence="4" id="KW-1185">Reference proteome</keyword>
<dbReference type="EMBL" id="KN832578">
    <property type="protein sequence ID" value="KII83349.1"/>
    <property type="molecule type" value="Genomic_DNA"/>
</dbReference>
<evidence type="ECO:0000313" key="3">
    <source>
        <dbReference type="EMBL" id="KII83349.1"/>
    </source>
</evidence>
<feature type="compositionally biased region" description="Pro residues" evidence="2">
    <location>
        <begin position="18"/>
        <end position="28"/>
    </location>
</feature>
<proteinExistence type="predicted"/>
<feature type="compositionally biased region" description="Low complexity" evidence="2">
    <location>
        <begin position="86"/>
        <end position="123"/>
    </location>
</feature>
<accession>A0A0C9T279</accession>
<name>A0A0C9T279_PLICR</name>
<reference evidence="3 4" key="1">
    <citation type="submission" date="2014-06" db="EMBL/GenBank/DDBJ databases">
        <title>Evolutionary Origins and Diversification of the Mycorrhizal Mutualists.</title>
        <authorList>
            <consortium name="DOE Joint Genome Institute"/>
            <consortium name="Mycorrhizal Genomics Consortium"/>
            <person name="Kohler A."/>
            <person name="Kuo A."/>
            <person name="Nagy L.G."/>
            <person name="Floudas D."/>
            <person name="Copeland A."/>
            <person name="Barry K.W."/>
            <person name="Cichocki N."/>
            <person name="Veneault-Fourrey C."/>
            <person name="LaButti K."/>
            <person name="Lindquist E.A."/>
            <person name="Lipzen A."/>
            <person name="Lundell T."/>
            <person name="Morin E."/>
            <person name="Murat C."/>
            <person name="Riley R."/>
            <person name="Ohm R."/>
            <person name="Sun H."/>
            <person name="Tunlid A."/>
            <person name="Henrissat B."/>
            <person name="Grigoriev I.V."/>
            <person name="Hibbett D.S."/>
            <person name="Martin F."/>
        </authorList>
    </citation>
    <scope>NUCLEOTIDE SEQUENCE [LARGE SCALE GENOMIC DNA]</scope>
    <source>
        <strain evidence="3 4">FD-325 SS-3</strain>
    </source>
</reference>
<feature type="coiled-coil region" evidence="1">
    <location>
        <begin position="322"/>
        <end position="417"/>
    </location>
</feature>
<evidence type="ECO:0000256" key="2">
    <source>
        <dbReference type="SAM" id="MobiDB-lite"/>
    </source>
</evidence>
<evidence type="ECO:0000313" key="4">
    <source>
        <dbReference type="Proteomes" id="UP000053263"/>
    </source>
</evidence>
<feature type="compositionally biased region" description="Low complexity" evidence="2">
    <location>
        <begin position="254"/>
        <end position="268"/>
    </location>
</feature>
<feature type="compositionally biased region" description="Basic and acidic residues" evidence="2">
    <location>
        <begin position="180"/>
        <end position="191"/>
    </location>
</feature>
<dbReference type="HOGENOM" id="CLU_657415_0_0_1"/>
<dbReference type="Proteomes" id="UP000053263">
    <property type="component" value="Unassembled WGS sequence"/>
</dbReference>
<evidence type="ECO:0000256" key="1">
    <source>
        <dbReference type="SAM" id="Coils"/>
    </source>
</evidence>
<protein>
    <submittedName>
        <fullName evidence="3">Uncharacterized protein</fullName>
    </submittedName>
</protein>
<dbReference type="AlphaFoldDB" id="A0A0C9T279"/>
<sequence length="418" mass="45154">MSLDIQVKLRGSRRGNSPPGPLECPRPIKPSTLIGNRAPSINREPLRLRGSIAMTPRTENLTLERGATEPRPSRTLKGPAVSYPITRTPSRPASARSSDVAASVRTSSTAPTTRSRRTSPVSVGLRTATARPPLRTLTRPQYIMTSDSPAARISDRGRVKRKADVDPDVIDGGAAKRPHHDVAHATPERLPLHPSADVSMSSVRGTESREREVTSPQHTAVASSPSTPARRRRLSLLTERLARQLKSPASTTCGSHAGDGAVDGASADADVHASPATKRNQRSDVTRNAVSPRKCGSGRLSRASNLFADLPDPLDSHFLKAVSEYVAAADRAREEADRARQAAEHARVLAERARDDAERAREAAERAQRLLEARFRRNEPCAALSAEAELLAEKAARADAERRLDALKALLRENIAQA</sequence>